<dbReference type="GO" id="GO:0044773">
    <property type="term" value="P:mitotic DNA damage checkpoint signaling"/>
    <property type="evidence" value="ECO:0007669"/>
    <property type="project" value="TreeGrafter"/>
</dbReference>
<dbReference type="eggNOG" id="KOG0198">
    <property type="taxonomic scope" value="Eukaryota"/>
</dbReference>
<dbReference type="InterPro" id="IPR017441">
    <property type="entry name" value="Protein_kinase_ATP_BS"/>
</dbReference>
<organism evidence="6">
    <name type="scientific">Naegleria gruberi</name>
    <name type="common">Amoeba</name>
    <dbReference type="NCBI Taxonomy" id="5762"/>
    <lineage>
        <taxon>Eukaryota</taxon>
        <taxon>Discoba</taxon>
        <taxon>Heterolobosea</taxon>
        <taxon>Tetramitia</taxon>
        <taxon>Eutetramitia</taxon>
        <taxon>Vahlkampfiidae</taxon>
        <taxon>Naegleria</taxon>
    </lineage>
</organism>
<name>D2VDP3_NAEGR</name>
<dbReference type="GO" id="GO:0005524">
    <property type="term" value="F:ATP binding"/>
    <property type="evidence" value="ECO:0007669"/>
    <property type="project" value="UniProtKB-UniRule"/>
</dbReference>
<dbReference type="Proteomes" id="UP000006671">
    <property type="component" value="Unassembled WGS sequence"/>
</dbReference>
<dbReference type="GO" id="GO:0004674">
    <property type="term" value="F:protein serine/threonine kinase activity"/>
    <property type="evidence" value="ECO:0007669"/>
    <property type="project" value="TreeGrafter"/>
</dbReference>
<keyword evidence="2 3" id="KW-0067">ATP-binding</keyword>
<dbReference type="PANTHER" id="PTHR44167:SF24">
    <property type="entry name" value="SERINE_THREONINE-PROTEIN KINASE CHK2"/>
    <property type="match status" value="1"/>
</dbReference>
<dbReference type="RefSeq" id="XP_002677780.1">
    <property type="nucleotide sequence ID" value="XM_002677734.1"/>
</dbReference>
<dbReference type="GO" id="GO:0005737">
    <property type="term" value="C:cytoplasm"/>
    <property type="evidence" value="ECO:0007669"/>
    <property type="project" value="TreeGrafter"/>
</dbReference>
<dbReference type="SUPFAM" id="SSF56112">
    <property type="entry name" value="Protein kinase-like (PK-like)"/>
    <property type="match status" value="1"/>
</dbReference>
<dbReference type="Pfam" id="PF00069">
    <property type="entry name" value="Pkinase"/>
    <property type="match status" value="1"/>
</dbReference>
<dbReference type="CDD" id="cd00180">
    <property type="entry name" value="PKc"/>
    <property type="match status" value="1"/>
</dbReference>
<evidence type="ECO:0000256" key="2">
    <source>
        <dbReference type="ARBA" id="ARBA00022840"/>
    </source>
</evidence>
<dbReference type="InterPro" id="IPR008271">
    <property type="entry name" value="Ser/Thr_kinase_AS"/>
</dbReference>
<dbReference type="SMART" id="SM00220">
    <property type="entry name" value="S_TKc"/>
    <property type="match status" value="1"/>
</dbReference>
<dbReference type="PANTHER" id="PTHR44167">
    <property type="entry name" value="OVARIAN-SPECIFIC SERINE/THREONINE-PROTEIN KINASE LOK-RELATED"/>
    <property type="match status" value="1"/>
</dbReference>
<dbReference type="PROSITE" id="PS50011">
    <property type="entry name" value="PROTEIN_KINASE_DOM"/>
    <property type="match status" value="1"/>
</dbReference>
<gene>
    <name evidence="5" type="ORF">NAEGRDRAFT_66990</name>
</gene>
<dbReference type="GO" id="GO:0005634">
    <property type="term" value="C:nucleus"/>
    <property type="evidence" value="ECO:0007669"/>
    <property type="project" value="TreeGrafter"/>
</dbReference>
<evidence type="ECO:0000313" key="6">
    <source>
        <dbReference type="Proteomes" id="UP000006671"/>
    </source>
</evidence>
<evidence type="ECO:0000256" key="1">
    <source>
        <dbReference type="ARBA" id="ARBA00022741"/>
    </source>
</evidence>
<dbReference type="VEuPathDB" id="AmoebaDB:NAEGRDRAFT_66990"/>
<feature type="binding site" evidence="3">
    <location>
        <position position="142"/>
    </location>
    <ligand>
        <name>ATP</name>
        <dbReference type="ChEBI" id="CHEBI:30616"/>
    </ligand>
</feature>
<dbReference type="OrthoDB" id="437530at2759"/>
<reference evidence="5 6" key="1">
    <citation type="journal article" date="2010" name="Cell">
        <title>The genome of Naegleria gruberi illuminates early eukaryotic versatility.</title>
        <authorList>
            <person name="Fritz-Laylin L.K."/>
            <person name="Prochnik S.E."/>
            <person name="Ginger M.L."/>
            <person name="Dacks J.B."/>
            <person name="Carpenter M.L."/>
            <person name="Field M.C."/>
            <person name="Kuo A."/>
            <person name="Paredez A."/>
            <person name="Chapman J."/>
            <person name="Pham J."/>
            <person name="Shu S."/>
            <person name="Neupane R."/>
            <person name="Cipriano M."/>
            <person name="Mancuso J."/>
            <person name="Tu H."/>
            <person name="Salamov A."/>
            <person name="Lindquist E."/>
            <person name="Shapiro H."/>
            <person name="Lucas S."/>
            <person name="Grigoriev I.V."/>
            <person name="Cande W.Z."/>
            <person name="Fulton C."/>
            <person name="Rokhsar D.S."/>
            <person name="Dawson S.C."/>
        </authorList>
    </citation>
    <scope>NUCLEOTIDE SEQUENCE [LARGE SCALE GENOMIC DNA]</scope>
    <source>
        <strain evidence="5 6">NEG-M</strain>
    </source>
</reference>
<dbReference type="InParanoid" id="D2VDP3"/>
<dbReference type="GeneID" id="8850256"/>
<dbReference type="InterPro" id="IPR011009">
    <property type="entry name" value="Kinase-like_dom_sf"/>
</dbReference>
<keyword evidence="1 3" id="KW-0547">Nucleotide-binding</keyword>
<dbReference type="PROSITE" id="PS00108">
    <property type="entry name" value="PROTEIN_KINASE_ST"/>
    <property type="match status" value="1"/>
</dbReference>
<dbReference type="InterPro" id="IPR025197">
    <property type="entry name" value="DUF4116"/>
</dbReference>
<dbReference type="PROSITE" id="PS00107">
    <property type="entry name" value="PROTEIN_KINASE_ATP"/>
    <property type="match status" value="1"/>
</dbReference>
<proteinExistence type="predicted"/>
<evidence type="ECO:0000259" key="4">
    <source>
        <dbReference type="PROSITE" id="PS50011"/>
    </source>
</evidence>
<dbReference type="Pfam" id="PF13475">
    <property type="entry name" value="DUF4116"/>
    <property type="match status" value="7"/>
</dbReference>
<dbReference type="Gene3D" id="1.10.510.10">
    <property type="entry name" value="Transferase(Phosphotransferase) domain 1"/>
    <property type="match status" value="1"/>
</dbReference>
<sequence>MKRSQLTADIYDDDTTEQAFKYQKTSQFYEDLLFVNQSIASHCIKGENNIKIMEHFLHLLKLNNEQQVTDQFAEGCVNLVIGYFNKYLNGKPEKIGSNNDEIDDYEKVWHAERIGNGGFGTVLKVTKRNQKTKQVETIRAMKIIPNSTMGLSEAFNAINLKHPNVIKIFNIMLIRNICCIEMEYLPFGSLQYLLDNKTVKFNHQQMVLILYQCCEVLALMRQNGMVHSDIKPANILIKKLNDTYLAEVAICDFGLSIHNETLANQMGIVSLGGTTKYCAPELLIFEDGQNRFKNGPDFKPTFHSDIYSLGKTFQKLLDNNQNNDVSNSVFENFDLTQMLDRFTSSNPQEREDGFYYFIFNYILFRNRKYDIWKNDIIAAEFCELTFHLDKALTIPSSSRAFIIEHGLLAFADESLRKDRQVVIETVKRKGLKLEFADESLRKDKEIVMEAVKQNGWALQYVDESLRKDREIVFEAIKIHGQAFKFADESLRKDRDFILKVAQNDHAFEFADESLRKDRKLVMELIKIQWQILKHADISLRKDREVILEAVQQNGWALEFADTLLKKDRGIVMAAIKSHGLALEFADESLKQDKEFVLEAVVIQGRALEFADESFRNDREIVLRAVQHDVWAFEFAGEALRKDRELVMIAINMHGRALKYADNELKKDRQVVMEAVQQHGWALEFADESLRKDREVVMEAVKTYGLQALEYADESLRNDVEFMKEAEIISLNSRK</sequence>
<dbReference type="InterPro" id="IPR000719">
    <property type="entry name" value="Prot_kinase_dom"/>
</dbReference>
<dbReference type="EMBL" id="GG738865">
    <property type="protein sequence ID" value="EFC45036.1"/>
    <property type="molecule type" value="Genomic_DNA"/>
</dbReference>
<evidence type="ECO:0000256" key="3">
    <source>
        <dbReference type="PROSITE-ProRule" id="PRU10141"/>
    </source>
</evidence>
<dbReference type="KEGG" id="ngr:NAEGRDRAFT_66990"/>
<keyword evidence="6" id="KW-1185">Reference proteome</keyword>
<evidence type="ECO:0000313" key="5">
    <source>
        <dbReference type="EMBL" id="EFC45036.1"/>
    </source>
</evidence>
<accession>D2VDP3</accession>
<protein>
    <submittedName>
        <fullName evidence="5">Predicted protein</fullName>
    </submittedName>
</protein>
<dbReference type="AlphaFoldDB" id="D2VDP3"/>
<feature type="domain" description="Protein kinase" evidence="4">
    <location>
        <begin position="108"/>
        <end position="364"/>
    </location>
</feature>